<gene>
    <name evidence="3" type="ORF">CcCBS67573_g04313</name>
</gene>
<dbReference type="STRING" id="246404.A0A507FDV0"/>
<reference evidence="3 4" key="1">
    <citation type="journal article" date="2019" name="Sci. Rep.">
        <title>Comparative genomics of chytrid fungi reveal insights into the obligate biotrophic and pathogenic lifestyle of Synchytrium endobioticum.</title>
        <authorList>
            <person name="van de Vossenberg B.T.L.H."/>
            <person name="Warris S."/>
            <person name="Nguyen H.D.T."/>
            <person name="van Gent-Pelzer M.P.E."/>
            <person name="Joly D.L."/>
            <person name="van de Geest H.C."/>
            <person name="Bonants P.J.M."/>
            <person name="Smith D.S."/>
            <person name="Levesque C.A."/>
            <person name="van der Lee T.A.J."/>
        </authorList>
    </citation>
    <scope>NUCLEOTIDE SEQUENCE [LARGE SCALE GENOMIC DNA]</scope>
    <source>
        <strain evidence="3 4">CBS 675.73</strain>
    </source>
</reference>
<keyword evidence="4" id="KW-1185">Reference proteome</keyword>
<organism evidence="3 4">
    <name type="scientific">Chytriomyces confervae</name>
    <dbReference type="NCBI Taxonomy" id="246404"/>
    <lineage>
        <taxon>Eukaryota</taxon>
        <taxon>Fungi</taxon>
        <taxon>Fungi incertae sedis</taxon>
        <taxon>Chytridiomycota</taxon>
        <taxon>Chytridiomycota incertae sedis</taxon>
        <taxon>Chytridiomycetes</taxon>
        <taxon>Chytridiales</taxon>
        <taxon>Chytriomycetaceae</taxon>
        <taxon>Chytriomyces</taxon>
    </lineage>
</organism>
<dbReference type="InterPro" id="IPR027417">
    <property type="entry name" value="P-loop_NTPase"/>
</dbReference>
<accession>A0A507FDV0</accession>
<dbReference type="EMBL" id="QEAP01000127">
    <property type="protein sequence ID" value="TPX74404.1"/>
    <property type="molecule type" value="Genomic_DNA"/>
</dbReference>
<sequence length="945" mass="104873">MSSSRSNESRVISANIDHVWSKVRSVTFDFWPAVQKVDVEGSVDAVGSIRTIYFKDGSVQKYQIRELSDLEHFVTYEVIESSVPTLVLAAYHTIRLRKVTHDNTTFVDFSSEFASGENTATVVEDSKYKKIEALEFLRKNEIKGFVIRLNSDKKKETEPHSNMLNEDEKNALAATRAMMKNRFAFAPRQQPEGKEQNDRVPEIQEQNHDLAPTPSLGAQQVPLLYAEVDTDVDLDVHGTGSGGVGGDTLVFARVDVGAGIQRHDDIHASDDTQADMAPPSLDSRFVKPRADFRIASPVAPSIHSRRSTSHAPSLSCVPERNSGADTTHDLAAYLDRYHRKDIKKAIFNSQRAKEGMRTKFSSYSCLITIDPMILLDFDASISIVHFTPEMQSNLVSACVTVMNKALGSQAVPSSHKSRTSRLTPTSVLALEPEDIVLTTRVAYLPAIPDLAVLNMKSEFYEDQTKRKRSRMRVVEGVVTEISPPVYSVYNVFLPPTLVTQKILVKCEEPVGRGLFSNVLTATLTNELVNIVQIGDSIQLIGQHRRESLDIDGSFQNAVKRLSYSASMHVFQARKLLWGGIAKGIQAKSDIPDSIRALLAGPEITSATCKDQMDSVRRSIHVLIASDDVTPMQKRLLRHAGGFKKLSEWNAMNGPPFFTPAKEAILKESPVTLAKDGVFLIDLDGVTKHDMKRLLEVVENPIIETSFEEFPDPLRFNSNMILWATCTLDMKSSGSKSNADPNVLKPIAMPLLPKFDVCINLKSSSKETHEQSLAEHLLLDSMGINSTFMKPAISNSDLAQFLQVVSSIRVDISSDCSSFLQAYFTLIRKSKDAIRSNNATDSKVVTMESLVRIAMAHARICLRRNLLMDDVLVTIMLVEESTAFVTGCASALGFVSLPEDQEAIWGLCASRCDGTTKKEEMLLNPMISYRFYDHILNVFEASLIDV</sequence>
<evidence type="ECO:0000313" key="3">
    <source>
        <dbReference type="EMBL" id="TPX74404.1"/>
    </source>
</evidence>
<dbReference type="AlphaFoldDB" id="A0A507FDV0"/>
<evidence type="ECO:0000313" key="4">
    <source>
        <dbReference type="Proteomes" id="UP000320333"/>
    </source>
</evidence>
<protein>
    <recommendedName>
        <fullName evidence="2">MCM AAA-lid domain-containing protein</fullName>
    </recommendedName>
</protein>
<dbReference type="InterPro" id="IPR041562">
    <property type="entry name" value="MCM_lid"/>
</dbReference>
<evidence type="ECO:0000256" key="1">
    <source>
        <dbReference type="SAM" id="MobiDB-lite"/>
    </source>
</evidence>
<dbReference type="PANTHER" id="PTHR39332:SF7">
    <property type="entry name" value="SRPBCC FAMILY PROTEIN"/>
    <property type="match status" value="1"/>
</dbReference>
<dbReference type="CDD" id="cd07821">
    <property type="entry name" value="PYR_PYL_RCAR_like"/>
    <property type="match status" value="1"/>
</dbReference>
<evidence type="ECO:0000259" key="2">
    <source>
        <dbReference type="Pfam" id="PF17855"/>
    </source>
</evidence>
<dbReference type="Gene3D" id="3.30.530.20">
    <property type="match status" value="1"/>
</dbReference>
<feature type="region of interest" description="Disordered" evidence="1">
    <location>
        <begin position="301"/>
        <end position="321"/>
    </location>
</feature>
<dbReference type="Gene3D" id="3.40.50.300">
    <property type="entry name" value="P-loop containing nucleotide triphosphate hydrolases"/>
    <property type="match status" value="1"/>
</dbReference>
<feature type="domain" description="MCM AAA-lid" evidence="2">
    <location>
        <begin position="797"/>
        <end position="880"/>
    </location>
</feature>
<dbReference type="Pfam" id="PF17855">
    <property type="entry name" value="MCM_lid"/>
    <property type="match status" value="1"/>
</dbReference>
<dbReference type="PANTHER" id="PTHR39332">
    <property type="entry name" value="BLL4707 PROTEIN"/>
    <property type="match status" value="1"/>
</dbReference>
<name>A0A507FDV0_9FUNG</name>
<dbReference type="OrthoDB" id="10255646at2759"/>
<dbReference type="InterPro" id="IPR023393">
    <property type="entry name" value="START-like_dom_sf"/>
</dbReference>
<comment type="caution">
    <text evidence="3">The sequence shown here is derived from an EMBL/GenBank/DDBJ whole genome shotgun (WGS) entry which is preliminary data.</text>
</comment>
<dbReference type="Proteomes" id="UP000320333">
    <property type="component" value="Unassembled WGS sequence"/>
</dbReference>
<proteinExistence type="predicted"/>
<dbReference type="SUPFAM" id="SSF55961">
    <property type="entry name" value="Bet v1-like"/>
    <property type="match status" value="1"/>
</dbReference>